<dbReference type="RefSeq" id="WP_061789619.1">
    <property type="nucleotide sequence ID" value="NZ_CP024996.1"/>
</dbReference>
<gene>
    <name evidence="3" type="ORF">RC54_12195</name>
</gene>
<feature type="domain" description="Transglycosylase SLT" evidence="2">
    <location>
        <begin position="71"/>
        <end position="174"/>
    </location>
</feature>
<protein>
    <submittedName>
        <fullName evidence="3">Lytic transglycosylase domain-containing protein</fullName>
    </submittedName>
</protein>
<evidence type="ECO:0000313" key="3">
    <source>
        <dbReference type="EMBL" id="AYR24543.1"/>
    </source>
</evidence>
<reference evidence="3 4" key="1">
    <citation type="submission" date="2017-11" db="EMBL/GenBank/DDBJ databases">
        <title>Complete genome sequence of Herbaspirillum rubrisubalbicans DSM 11543.</title>
        <authorList>
            <person name="Chen M."/>
            <person name="An Q."/>
        </authorList>
    </citation>
    <scope>NUCLEOTIDE SEQUENCE [LARGE SCALE GENOMIC DNA]</scope>
    <source>
        <strain evidence="3 4">DSM 11543</strain>
    </source>
</reference>
<proteinExistence type="inferred from homology"/>
<dbReference type="InterPro" id="IPR023346">
    <property type="entry name" value="Lysozyme-like_dom_sf"/>
</dbReference>
<dbReference type="CDD" id="cd00254">
    <property type="entry name" value="LT-like"/>
    <property type="match status" value="1"/>
</dbReference>
<evidence type="ECO:0000256" key="1">
    <source>
        <dbReference type="ARBA" id="ARBA00007734"/>
    </source>
</evidence>
<dbReference type="InterPro" id="IPR008258">
    <property type="entry name" value="Transglycosylase_SLT_dom_1"/>
</dbReference>
<accession>A0AAD0U888</accession>
<organism evidence="3 4">
    <name type="scientific">Herbaspirillum rubrisubalbicans</name>
    <dbReference type="NCBI Taxonomy" id="80842"/>
    <lineage>
        <taxon>Bacteria</taxon>
        <taxon>Pseudomonadati</taxon>
        <taxon>Pseudomonadota</taxon>
        <taxon>Betaproteobacteria</taxon>
        <taxon>Burkholderiales</taxon>
        <taxon>Oxalobacteraceae</taxon>
        <taxon>Herbaspirillum</taxon>
    </lineage>
</organism>
<comment type="similarity">
    <text evidence="1">Belongs to the transglycosylase Slt family.</text>
</comment>
<name>A0AAD0U888_9BURK</name>
<dbReference type="Pfam" id="PF01464">
    <property type="entry name" value="SLT"/>
    <property type="match status" value="1"/>
</dbReference>
<dbReference type="PANTHER" id="PTHR37423:SF2">
    <property type="entry name" value="MEMBRANE-BOUND LYTIC MUREIN TRANSGLYCOSYLASE C"/>
    <property type="match status" value="1"/>
</dbReference>
<sequence>MRDDLLIVAGLLVAAYVVMKADSQGSPISEFTLTTDLTAGDEQSNFIEDAADNMQSMITGWPAGSGPYQQLITDSANANGLPVSILAYLLWKESRYRQEIIDGTVRSRTGAMGIAQFMPATAREELGSEGAALDPAQAIPGAARYLAKLVRMAGSLAGGLAAYNWGIGNVQRKGLAAAPAETVDYYTTIMKKAGLA</sequence>
<dbReference type="Gene3D" id="1.10.530.10">
    <property type="match status" value="1"/>
</dbReference>
<dbReference type="Proteomes" id="UP000269199">
    <property type="component" value="Chromosome"/>
</dbReference>
<dbReference type="PANTHER" id="PTHR37423">
    <property type="entry name" value="SOLUBLE LYTIC MUREIN TRANSGLYCOSYLASE-RELATED"/>
    <property type="match status" value="1"/>
</dbReference>
<dbReference type="EMBL" id="CP024996">
    <property type="protein sequence ID" value="AYR24543.1"/>
    <property type="molecule type" value="Genomic_DNA"/>
</dbReference>
<dbReference type="SUPFAM" id="SSF53955">
    <property type="entry name" value="Lysozyme-like"/>
    <property type="match status" value="1"/>
</dbReference>
<evidence type="ECO:0000259" key="2">
    <source>
        <dbReference type="Pfam" id="PF01464"/>
    </source>
</evidence>
<dbReference type="AlphaFoldDB" id="A0AAD0U888"/>
<evidence type="ECO:0000313" key="4">
    <source>
        <dbReference type="Proteomes" id="UP000269199"/>
    </source>
</evidence>